<evidence type="ECO:0000259" key="1">
    <source>
        <dbReference type="Pfam" id="PF00583"/>
    </source>
</evidence>
<reference evidence="2 3" key="1">
    <citation type="submission" date="2023-03" db="EMBL/GenBank/DDBJ databases">
        <title>Bacillus Genome Sequencing.</title>
        <authorList>
            <person name="Dunlap C."/>
        </authorList>
    </citation>
    <scope>NUCLEOTIDE SEQUENCE [LARGE SCALE GENOMIC DNA]</scope>
    <source>
        <strain evidence="2 3">NRS-52</strain>
    </source>
</reference>
<dbReference type="GO" id="GO:0016746">
    <property type="term" value="F:acyltransferase activity"/>
    <property type="evidence" value="ECO:0007669"/>
    <property type="project" value="UniProtKB-KW"/>
</dbReference>
<dbReference type="SUPFAM" id="SSF55729">
    <property type="entry name" value="Acyl-CoA N-acyltransferases (Nat)"/>
    <property type="match status" value="1"/>
</dbReference>
<evidence type="ECO:0000313" key="2">
    <source>
        <dbReference type="EMBL" id="MED5015763.1"/>
    </source>
</evidence>
<name>A0ABU6PLL5_9BACL</name>
<dbReference type="EC" id="2.3.1.-" evidence="2"/>
<dbReference type="CDD" id="cd04301">
    <property type="entry name" value="NAT_SF"/>
    <property type="match status" value="1"/>
</dbReference>
<keyword evidence="2" id="KW-0012">Acyltransferase</keyword>
<keyword evidence="3" id="KW-1185">Reference proteome</keyword>
<accession>A0ABU6PLL5</accession>
<keyword evidence="2" id="KW-0808">Transferase</keyword>
<evidence type="ECO:0000313" key="3">
    <source>
        <dbReference type="Proteomes" id="UP001343257"/>
    </source>
</evidence>
<dbReference type="EMBL" id="JARTLD010000001">
    <property type="protein sequence ID" value="MED5015763.1"/>
    <property type="molecule type" value="Genomic_DNA"/>
</dbReference>
<dbReference type="InterPro" id="IPR016181">
    <property type="entry name" value="Acyl_CoA_acyltransferase"/>
</dbReference>
<sequence length="316" mass="35369">MNREDGLEASPHGEPTESICICEAAPEEWECYQRIYAKPMATGIVWPRDIASVLPAGVMPYWLKRNGRVIGGAALSGSEIRDLFTIPPHPVDPRFILAVVETIRQTSRGRGSLGIRAYEVFADHEEAYMRAGFYPAPHRHRWMQRPTEEYDLQAMGSTACHAVEARMEGGERRLVLEREIGLFLFKHACFEEGGKQEEASFAGVLSKLRQNSACMTEKTTQASSLLYDTSTRALIGVCIIGMQSGYPSIQQLTVMKAYRGQGLATRMVQKALTMLRRQGQPLLRIRVMHGHPHESLCYQLGFMPGPLFISVMTKHG</sequence>
<dbReference type="Gene3D" id="3.40.630.30">
    <property type="match status" value="1"/>
</dbReference>
<dbReference type="RefSeq" id="WP_328274454.1">
    <property type="nucleotide sequence ID" value="NZ_JARTLD010000001.1"/>
</dbReference>
<proteinExistence type="predicted"/>
<gene>
    <name evidence="2" type="ORF">P9847_00410</name>
</gene>
<dbReference type="Pfam" id="PF00583">
    <property type="entry name" value="Acetyltransf_1"/>
    <property type="match status" value="1"/>
</dbReference>
<protein>
    <submittedName>
        <fullName evidence="2">GNAT family N-acetyltransferase</fullName>
        <ecNumber evidence="2">2.3.1.-</ecNumber>
    </submittedName>
</protein>
<comment type="caution">
    <text evidence="2">The sequence shown here is derived from an EMBL/GenBank/DDBJ whole genome shotgun (WGS) entry which is preliminary data.</text>
</comment>
<feature type="domain" description="N-acetyltransferase" evidence="1">
    <location>
        <begin position="232"/>
        <end position="302"/>
    </location>
</feature>
<dbReference type="InterPro" id="IPR000182">
    <property type="entry name" value="GNAT_dom"/>
</dbReference>
<dbReference type="Proteomes" id="UP001343257">
    <property type="component" value="Unassembled WGS sequence"/>
</dbReference>
<organism evidence="2 3">
    <name type="scientific">Paenibacillus chibensis</name>
    <dbReference type="NCBI Taxonomy" id="59846"/>
    <lineage>
        <taxon>Bacteria</taxon>
        <taxon>Bacillati</taxon>
        <taxon>Bacillota</taxon>
        <taxon>Bacilli</taxon>
        <taxon>Bacillales</taxon>
        <taxon>Paenibacillaceae</taxon>
        <taxon>Paenibacillus</taxon>
    </lineage>
</organism>